<name>A0ABY7EDS8_MYAAR</name>
<dbReference type="PANTHER" id="PTHR40237">
    <property type="entry name" value="LD44813P"/>
    <property type="match status" value="1"/>
</dbReference>
<evidence type="ECO:0008006" key="3">
    <source>
        <dbReference type="Google" id="ProtNLM"/>
    </source>
</evidence>
<dbReference type="EMBL" id="CP111017">
    <property type="protein sequence ID" value="WAR08025.1"/>
    <property type="molecule type" value="Genomic_DNA"/>
</dbReference>
<dbReference type="PANTHER" id="PTHR40237:SF1">
    <property type="entry name" value="LD44813P"/>
    <property type="match status" value="1"/>
</dbReference>
<protein>
    <recommendedName>
        <fullName evidence="3">RWD domain-containing protein</fullName>
    </recommendedName>
</protein>
<gene>
    <name evidence="1" type="ORF">MAR_017983</name>
</gene>
<accession>A0ABY7EDS8</accession>
<organism evidence="1 2">
    <name type="scientific">Mya arenaria</name>
    <name type="common">Soft-shell clam</name>
    <dbReference type="NCBI Taxonomy" id="6604"/>
    <lineage>
        <taxon>Eukaryota</taxon>
        <taxon>Metazoa</taxon>
        <taxon>Spiralia</taxon>
        <taxon>Lophotrochozoa</taxon>
        <taxon>Mollusca</taxon>
        <taxon>Bivalvia</taxon>
        <taxon>Autobranchia</taxon>
        <taxon>Heteroconchia</taxon>
        <taxon>Euheterodonta</taxon>
        <taxon>Imparidentia</taxon>
        <taxon>Neoheterodontei</taxon>
        <taxon>Myida</taxon>
        <taxon>Myoidea</taxon>
        <taxon>Myidae</taxon>
        <taxon>Mya</taxon>
    </lineage>
</organism>
<evidence type="ECO:0000313" key="2">
    <source>
        <dbReference type="Proteomes" id="UP001164746"/>
    </source>
</evidence>
<dbReference type="Proteomes" id="UP001164746">
    <property type="component" value="Chromosome 6"/>
</dbReference>
<proteinExistence type="predicted"/>
<reference evidence="1" key="1">
    <citation type="submission" date="2022-11" db="EMBL/GenBank/DDBJ databases">
        <title>Centuries of genome instability and evolution in soft-shell clam transmissible cancer (bioRxiv).</title>
        <authorList>
            <person name="Hart S.F.M."/>
            <person name="Yonemitsu M.A."/>
            <person name="Giersch R.M."/>
            <person name="Beal B.F."/>
            <person name="Arriagada G."/>
            <person name="Davis B.W."/>
            <person name="Ostrander E.A."/>
            <person name="Goff S.P."/>
            <person name="Metzger M.J."/>
        </authorList>
    </citation>
    <scope>NUCLEOTIDE SEQUENCE</scope>
    <source>
        <strain evidence="1">MELC-2E11</strain>
        <tissue evidence="1">Siphon/mantle</tissue>
    </source>
</reference>
<evidence type="ECO:0000313" key="1">
    <source>
        <dbReference type="EMBL" id="WAR08025.1"/>
    </source>
</evidence>
<keyword evidence="2" id="KW-1185">Reference proteome</keyword>
<sequence>MDQSWVSDDEHRVVELIIQSWLTDYASRQKATSMSGADFEAELAEAKDTIPTIEGFTLVTCVAAQVRASYRKTDQKQVNVILQFPEGYPEEPVVSQLTSKTLAEKLLSGMVKMCDEEARSLVGQRQILPVMRFVRNFIISNPLCVCSEEIAAIKRDLIKENDKLKLKQDTSQYQIYTPHNNIEVAESNFPDLLKKFFVGQAVELARRCVQPPPKPKPKAPPFKPRPSLLEVCQFLVQDCVKRYPGENCPVCRERVMLRDPEFCPDCGKQIFHDKWKVSPELAEARWAAKQARQRELAEVADFLS</sequence>